<dbReference type="Gene3D" id="3.40.710.10">
    <property type="entry name" value="DD-peptidase/beta-lactamase superfamily"/>
    <property type="match status" value="1"/>
</dbReference>
<keyword evidence="2" id="KW-0378">Hydrolase</keyword>
<dbReference type="Pfam" id="PF00144">
    <property type="entry name" value="Beta-lactamase"/>
    <property type="match status" value="1"/>
</dbReference>
<proteinExistence type="predicted"/>
<dbReference type="EC" id="3.-.-.-" evidence="2"/>
<dbReference type="InterPro" id="IPR001466">
    <property type="entry name" value="Beta-lactam-related"/>
</dbReference>
<dbReference type="InterPro" id="IPR050491">
    <property type="entry name" value="AmpC-like"/>
</dbReference>
<organism evidence="2 3">
    <name type="scientific">Microtetraspora malaysiensis</name>
    <dbReference type="NCBI Taxonomy" id="161358"/>
    <lineage>
        <taxon>Bacteria</taxon>
        <taxon>Bacillati</taxon>
        <taxon>Actinomycetota</taxon>
        <taxon>Actinomycetes</taxon>
        <taxon>Streptosporangiales</taxon>
        <taxon>Streptosporangiaceae</taxon>
        <taxon>Microtetraspora</taxon>
    </lineage>
</organism>
<dbReference type="Proteomes" id="UP001602013">
    <property type="component" value="Unassembled WGS sequence"/>
</dbReference>
<evidence type="ECO:0000259" key="1">
    <source>
        <dbReference type="Pfam" id="PF00144"/>
    </source>
</evidence>
<reference evidence="2 3" key="1">
    <citation type="submission" date="2024-10" db="EMBL/GenBank/DDBJ databases">
        <title>The Natural Products Discovery Center: Release of the First 8490 Sequenced Strains for Exploring Actinobacteria Biosynthetic Diversity.</title>
        <authorList>
            <person name="Kalkreuter E."/>
            <person name="Kautsar S.A."/>
            <person name="Yang D."/>
            <person name="Bader C.D."/>
            <person name="Teijaro C.N."/>
            <person name="Fluegel L."/>
            <person name="Davis C.M."/>
            <person name="Simpson J.R."/>
            <person name="Lauterbach L."/>
            <person name="Steele A.D."/>
            <person name="Gui C."/>
            <person name="Meng S."/>
            <person name="Li G."/>
            <person name="Viehrig K."/>
            <person name="Ye F."/>
            <person name="Su P."/>
            <person name="Kiefer A.F."/>
            <person name="Nichols A."/>
            <person name="Cepeda A.J."/>
            <person name="Yan W."/>
            <person name="Fan B."/>
            <person name="Jiang Y."/>
            <person name="Adhikari A."/>
            <person name="Zheng C.-J."/>
            <person name="Schuster L."/>
            <person name="Cowan T.M."/>
            <person name="Smanski M.J."/>
            <person name="Chevrette M.G."/>
            <person name="De Carvalho L.P.S."/>
            <person name="Shen B."/>
        </authorList>
    </citation>
    <scope>NUCLEOTIDE SEQUENCE [LARGE SCALE GENOMIC DNA]</scope>
    <source>
        <strain evidence="2 3">NPDC002173</strain>
    </source>
</reference>
<sequence>MHTSSHPTGDATAAATNPVAPHVREVIEQAVRQGVPGMVAQTRDGHRTCWSTAGVADVRTGRTRVPQERFRIGSVTKVFTAAVVLQLAAEHKLSLDNTVDRWLPGLLQGNGHDGSRITVRHLLRQTSGIFPYSIDPAMLERFFNPGFLTRRFDRMKPEQLVKIAVSHPAQFQPGESWAYSNTNYILAGMIAERADGRPFATQLVERITRPLRLTGTYMPGDEAELQGVHPRHYSKNTADGSLTAPVHDVTEQNAGHDSHAWTAGGMVSTAGDLDRFLTALLRGQFLPPQQQHEMFTTTEVPPQAWIDGATYGSGIFSMKLPNGRTVWGVAGMINGCYTFAMGDREGRRTIVTHLNGDWAPADWPSGIHLMTDVVAAELG</sequence>
<dbReference type="InterPro" id="IPR023650">
    <property type="entry name" value="Beta-lactam_class-A_AS"/>
</dbReference>
<dbReference type="PANTHER" id="PTHR46825:SF7">
    <property type="entry name" value="D-ALANYL-D-ALANINE CARBOXYPEPTIDASE"/>
    <property type="match status" value="1"/>
</dbReference>
<evidence type="ECO:0000313" key="2">
    <source>
        <dbReference type="EMBL" id="MFF3665586.1"/>
    </source>
</evidence>
<dbReference type="GO" id="GO:0016787">
    <property type="term" value="F:hydrolase activity"/>
    <property type="evidence" value="ECO:0007669"/>
    <property type="project" value="UniProtKB-KW"/>
</dbReference>
<dbReference type="PROSITE" id="PS00146">
    <property type="entry name" value="BETA_LACTAMASE_A"/>
    <property type="match status" value="1"/>
</dbReference>
<dbReference type="InterPro" id="IPR012338">
    <property type="entry name" value="Beta-lactam/transpept-like"/>
</dbReference>
<feature type="domain" description="Beta-lactamase-related" evidence="1">
    <location>
        <begin position="24"/>
        <end position="369"/>
    </location>
</feature>
<name>A0ABW6SL07_9ACTN</name>
<dbReference type="RefSeq" id="WP_387409633.1">
    <property type="nucleotide sequence ID" value="NZ_JBIASD010000004.1"/>
</dbReference>
<evidence type="ECO:0000313" key="3">
    <source>
        <dbReference type="Proteomes" id="UP001602013"/>
    </source>
</evidence>
<keyword evidence="3" id="KW-1185">Reference proteome</keyword>
<dbReference type="SUPFAM" id="SSF56601">
    <property type="entry name" value="beta-lactamase/transpeptidase-like"/>
    <property type="match status" value="1"/>
</dbReference>
<comment type="caution">
    <text evidence="2">The sequence shown here is derived from an EMBL/GenBank/DDBJ whole genome shotgun (WGS) entry which is preliminary data.</text>
</comment>
<dbReference type="EMBL" id="JBIASD010000004">
    <property type="protein sequence ID" value="MFF3665586.1"/>
    <property type="molecule type" value="Genomic_DNA"/>
</dbReference>
<accession>A0ABW6SL07</accession>
<protein>
    <submittedName>
        <fullName evidence="2">Serine hydrolase domain-containing protein</fullName>
        <ecNumber evidence="2">3.-.-.-</ecNumber>
    </submittedName>
</protein>
<gene>
    <name evidence="2" type="ORF">ACFYXI_08320</name>
</gene>
<dbReference type="PANTHER" id="PTHR46825">
    <property type="entry name" value="D-ALANYL-D-ALANINE-CARBOXYPEPTIDASE/ENDOPEPTIDASE AMPH"/>
    <property type="match status" value="1"/>
</dbReference>